<evidence type="ECO:0000256" key="1">
    <source>
        <dbReference type="ARBA" id="ARBA00022729"/>
    </source>
</evidence>
<organism evidence="4 5">
    <name type="scientific">Amycolatopsis japonica</name>
    <dbReference type="NCBI Taxonomy" id="208439"/>
    <lineage>
        <taxon>Bacteria</taxon>
        <taxon>Bacillati</taxon>
        <taxon>Actinomycetota</taxon>
        <taxon>Actinomycetes</taxon>
        <taxon>Pseudonocardiales</taxon>
        <taxon>Pseudonocardiaceae</taxon>
        <taxon>Amycolatopsis</taxon>
        <taxon>Amycolatopsis japonica group</taxon>
    </lineage>
</organism>
<dbReference type="SUPFAM" id="SSF53850">
    <property type="entry name" value="Periplasmic binding protein-like II"/>
    <property type="match status" value="1"/>
</dbReference>
<name>A0A075V5R5_9PSEU</name>
<feature type="domain" description="PBP" evidence="3">
    <location>
        <begin position="233"/>
        <end position="482"/>
    </location>
</feature>
<protein>
    <submittedName>
        <fullName evidence="4">Phosphate binding protein</fullName>
    </submittedName>
</protein>
<dbReference type="PANTHER" id="PTHR30570:SF1">
    <property type="entry name" value="PHOSPHATE-BINDING PROTEIN PSTS"/>
    <property type="match status" value="1"/>
</dbReference>
<dbReference type="AlphaFoldDB" id="A0A075V5R5"/>
<evidence type="ECO:0000313" key="5">
    <source>
        <dbReference type="Proteomes" id="UP000028492"/>
    </source>
</evidence>
<dbReference type="Gene3D" id="3.40.190.10">
    <property type="entry name" value="Periplasmic binding protein-like II"/>
    <property type="match status" value="2"/>
</dbReference>
<keyword evidence="2" id="KW-0472">Membrane</keyword>
<keyword evidence="2" id="KW-1133">Transmembrane helix</keyword>
<dbReference type="EMBL" id="CP008953">
    <property type="protein sequence ID" value="AIG80658.1"/>
    <property type="molecule type" value="Genomic_DNA"/>
</dbReference>
<evidence type="ECO:0000256" key="2">
    <source>
        <dbReference type="SAM" id="Phobius"/>
    </source>
</evidence>
<dbReference type="Proteomes" id="UP000028492">
    <property type="component" value="Chromosome"/>
</dbReference>
<evidence type="ECO:0000313" key="4">
    <source>
        <dbReference type="EMBL" id="AIG80658.1"/>
    </source>
</evidence>
<keyword evidence="5" id="KW-1185">Reference proteome</keyword>
<feature type="transmembrane region" description="Helical" evidence="2">
    <location>
        <begin position="6"/>
        <end position="30"/>
    </location>
</feature>
<dbReference type="InterPro" id="IPR024370">
    <property type="entry name" value="PBP_domain"/>
</dbReference>
<accession>A0A075V5R5</accession>
<reference evidence="4 5" key="1">
    <citation type="journal article" date="2014" name="J. Biotechnol.">
        <title>Complete genome sequence of the actinobacterium Amycolatopsis japonica MG417-CF17(T) (=DSM 44213T) producing (S,S)-N,N'-ethylenediaminedisuccinic acid.</title>
        <authorList>
            <person name="Stegmann E."/>
            <person name="Albersmeier A."/>
            <person name="Spohn M."/>
            <person name="Gert H."/>
            <person name="Weber T."/>
            <person name="Wohlleben W."/>
            <person name="Kalinowski J."/>
            <person name="Ruckert C."/>
        </authorList>
    </citation>
    <scope>NUCLEOTIDE SEQUENCE [LARGE SCALE GENOMIC DNA]</scope>
    <source>
        <strain evidence="5">MG417-CF17 (DSM 44213)</strain>
    </source>
</reference>
<proteinExistence type="predicted"/>
<dbReference type="HOGENOM" id="CLU_031524_0_0_11"/>
<dbReference type="STRING" id="208439.AJAP_39385"/>
<dbReference type="InterPro" id="IPR050811">
    <property type="entry name" value="Phosphate_ABC_transporter"/>
</dbReference>
<dbReference type="Pfam" id="PF12849">
    <property type="entry name" value="PBP_like_2"/>
    <property type="match status" value="1"/>
</dbReference>
<gene>
    <name evidence="4" type="ORF">AJAP_39385</name>
</gene>
<dbReference type="PANTHER" id="PTHR30570">
    <property type="entry name" value="PERIPLASMIC PHOSPHATE BINDING COMPONENT OF PHOSPHATE ABC TRANSPORTER"/>
    <property type="match status" value="1"/>
</dbReference>
<sequence>MEGFPWDVLLAVAGIAVPAVAFLWEFALVGRKRLGYRVQMDTPTASGRGFAPTADALAQLQHENGERLVDPSFVLLRIENNGTTDIDTDDYAVNENDRVGVRVKFPGRTVAGMVVTELSSPHLHECFGDDSGFGARDENPERPAGVIDLPRVPLNRGAHYKILAVLDRIPNGSPDDFDDPQVVGEIKGGSLRETKSRTGPTSSVIALILFLVVISIFQLTRSLFFDEKPPPLDCASGKLTITGSTAFAPVLKEATASYAKTCPGASFVFDTRGSAEGLGSLNQAGNEGVLAFSDGAKGEGFPQLLPRPVAFSLFTLVINKEAGVQDLTLAQIRDVYDGKIANWREIGGKDRPVRLVDRHSDSGTRRTFEGQILAGKREPGDNSDDCLKPAPGAQPGVVRCAKPSTNDVLDAVSRVPGALGYSELGAATKREDVLPVRIDGHQATLEGAIHAAYPFWETEYAYTFGEPKADSLVASFLRYLTNQVGKDIVRSHGHRPCAELANPVLCRPGA</sequence>
<keyword evidence="2" id="KW-0812">Transmembrane</keyword>
<evidence type="ECO:0000259" key="3">
    <source>
        <dbReference type="Pfam" id="PF12849"/>
    </source>
</evidence>
<dbReference type="KEGG" id="aja:AJAP_39385"/>
<feature type="transmembrane region" description="Helical" evidence="2">
    <location>
        <begin position="204"/>
        <end position="224"/>
    </location>
</feature>
<keyword evidence="1" id="KW-0732">Signal</keyword>
<dbReference type="eggNOG" id="COG0226">
    <property type="taxonomic scope" value="Bacteria"/>
</dbReference>
<dbReference type="RefSeq" id="WP_038520923.1">
    <property type="nucleotide sequence ID" value="NZ_CP008953.1"/>
</dbReference>